<keyword evidence="3" id="KW-0804">Transcription</keyword>
<dbReference type="InterPro" id="IPR036271">
    <property type="entry name" value="Tet_transcr_reg_TetR-rel_C_sf"/>
</dbReference>
<protein>
    <submittedName>
        <fullName evidence="7">TetR/AcrR family transcriptional regulator</fullName>
    </submittedName>
</protein>
<feature type="DNA-binding region" description="H-T-H motif" evidence="4">
    <location>
        <begin position="49"/>
        <end position="68"/>
    </location>
</feature>
<evidence type="ECO:0000313" key="8">
    <source>
        <dbReference type="Proteomes" id="UP001501447"/>
    </source>
</evidence>
<dbReference type="InterPro" id="IPR009057">
    <property type="entry name" value="Homeodomain-like_sf"/>
</dbReference>
<comment type="caution">
    <text evidence="7">The sequence shown here is derived from an EMBL/GenBank/DDBJ whole genome shotgun (WGS) entry which is preliminary data.</text>
</comment>
<dbReference type="Pfam" id="PF16859">
    <property type="entry name" value="TetR_C_11"/>
    <property type="match status" value="1"/>
</dbReference>
<evidence type="ECO:0000259" key="6">
    <source>
        <dbReference type="PROSITE" id="PS50977"/>
    </source>
</evidence>
<keyword evidence="2 4" id="KW-0238">DNA-binding</keyword>
<dbReference type="PANTHER" id="PTHR30055:SF148">
    <property type="entry name" value="TETR-FAMILY TRANSCRIPTIONAL REGULATOR"/>
    <property type="match status" value="1"/>
</dbReference>
<dbReference type="InterPro" id="IPR011075">
    <property type="entry name" value="TetR_C"/>
</dbReference>
<feature type="domain" description="HTH tetR-type" evidence="6">
    <location>
        <begin position="26"/>
        <end position="86"/>
    </location>
</feature>
<dbReference type="SUPFAM" id="SSF48498">
    <property type="entry name" value="Tetracyclin repressor-like, C-terminal domain"/>
    <property type="match status" value="1"/>
</dbReference>
<dbReference type="PROSITE" id="PS50977">
    <property type="entry name" value="HTH_TETR_2"/>
    <property type="match status" value="1"/>
</dbReference>
<feature type="region of interest" description="Disordered" evidence="5">
    <location>
        <begin position="1"/>
        <end position="26"/>
    </location>
</feature>
<gene>
    <name evidence="7" type="ORF">GCM10009863_42340</name>
</gene>
<dbReference type="InterPro" id="IPR050109">
    <property type="entry name" value="HTH-type_TetR-like_transc_reg"/>
</dbReference>
<dbReference type="PANTHER" id="PTHR30055">
    <property type="entry name" value="HTH-TYPE TRANSCRIPTIONAL REGULATOR RUTR"/>
    <property type="match status" value="1"/>
</dbReference>
<dbReference type="Gene3D" id="1.10.10.60">
    <property type="entry name" value="Homeodomain-like"/>
    <property type="match status" value="1"/>
</dbReference>
<sequence>MTTADEDGADTPGERDRPRRPGGRTARVRSQVLDAVGPLLVEFGYDGLTIDAVAARSGVHRATVYRRWRDVGGLLADVLDAAGDDTWHPADTGSLEGDLTALNEEVQYAMEEDPPVTYALIAASFRSDEAASALHRFWEDRYERCAEVVHRAVDREELPGPLEAVDARGLLVTATAPVYHERVLLRNEPDPGLPVRAARAAVLAARAGAFTSDSSKAPDR</sequence>
<accession>A0ABP6CLV0</accession>
<evidence type="ECO:0000256" key="2">
    <source>
        <dbReference type="ARBA" id="ARBA00023125"/>
    </source>
</evidence>
<keyword evidence="8" id="KW-1185">Reference proteome</keyword>
<dbReference type="EMBL" id="BAAARJ010000013">
    <property type="protein sequence ID" value="GAA2623498.1"/>
    <property type="molecule type" value="Genomic_DNA"/>
</dbReference>
<name>A0ABP6CLV0_9ACTN</name>
<dbReference type="InterPro" id="IPR001647">
    <property type="entry name" value="HTH_TetR"/>
</dbReference>
<evidence type="ECO:0000256" key="1">
    <source>
        <dbReference type="ARBA" id="ARBA00023015"/>
    </source>
</evidence>
<dbReference type="Gene3D" id="1.10.357.10">
    <property type="entry name" value="Tetracycline Repressor, domain 2"/>
    <property type="match status" value="1"/>
</dbReference>
<organism evidence="7 8">
    <name type="scientific">Streptomyces axinellae</name>
    <dbReference type="NCBI Taxonomy" id="552788"/>
    <lineage>
        <taxon>Bacteria</taxon>
        <taxon>Bacillati</taxon>
        <taxon>Actinomycetota</taxon>
        <taxon>Actinomycetes</taxon>
        <taxon>Kitasatosporales</taxon>
        <taxon>Streptomycetaceae</taxon>
        <taxon>Streptomyces</taxon>
    </lineage>
</organism>
<dbReference type="Proteomes" id="UP001501447">
    <property type="component" value="Unassembled WGS sequence"/>
</dbReference>
<evidence type="ECO:0000313" key="7">
    <source>
        <dbReference type="EMBL" id="GAA2623498.1"/>
    </source>
</evidence>
<proteinExistence type="predicted"/>
<evidence type="ECO:0000256" key="4">
    <source>
        <dbReference type="PROSITE-ProRule" id="PRU00335"/>
    </source>
</evidence>
<dbReference type="SUPFAM" id="SSF46689">
    <property type="entry name" value="Homeodomain-like"/>
    <property type="match status" value="1"/>
</dbReference>
<dbReference type="Pfam" id="PF00440">
    <property type="entry name" value="TetR_N"/>
    <property type="match status" value="1"/>
</dbReference>
<keyword evidence="1" id="KW-0805">Transcription regulation</keyword>
<evidence type="ECO:0000256" key="3">
    <source>
        <dbReference type="ARBA" id="ARBA00023163"/>
    </source>
</evidence>
<dbReference type="RefSeq" id="WP_344567894.1">
    <property type="nucleotide sequence ID" value="NZ_BAAARJ010000013.1"/>
</dbReference>
<reference evidence="8" key="1">
    <citation type="journal article" date="2019" name="Int. J. Syst. Evol. Microbiol.">
        <title>The Global Catalogue of Microorganisms (GCM) 10K type strain sequencing project: providing services to taxonomists for standard genome sequencing and annotation.</title>
        <authorList>
            <consortium name="The Broad Institute Genomics Platform"/>
            <consortium name="The Broad Institute Genome Sequencing Center for Infectious Disease"/>
            <person name="Wu L."/>
            <person name="Ma J."/>
        </authorList>
    </citation>
    <scope>NUCLEOTIDE SEQUENCE [LARGE SCALE GENOMIC DNA]</scope>
    <source>
        <strain evidence="8">JCM 16373</strain>
    </source>
</reference>
<evidence type="ECO:0000256" key="5">
    <source>
        <dbReference type="SAM" id="MobiDB-lite"/>
    </source>
</evidence>